<gene>
    <name evidence="1" type="ORF">E1I69_14335</name>
</gene>
<comment type="caution">
    <text evidence="1">The sequence shown here is derived from an EMBL/GenBank/DDBJ whole genome shotgun (WGS) entry which is preliminary data.</text>
</comment>
<dbReference type="EMBL" id="SLUB01000026">
    <property type="protein sequence ID" value="THE11626.1"/>
    <property type="molecule type" value="Genomic_DNA"/>
</dbReference>
<dbReference type="OrthoDB" id="2438315at2"/>
<organism evidence="1 2">
    <name type="scientific">Bacillus timonensis</name>
    <dbReference type="NCBI Taxonomy" id="1033734"/>
    <lineage>
        <taxon>Bacteria</taxon>
        <taxon>Bacillati</taxon>
        <taxon>Bacillota</taxon>
        <taxon>Bacilli</taxon>
        <taxon>Bacillales</taxon>
        <taxon>Bacillaceae</taxon>
        <taxon>Bacillus</taxon>
    </lineage>
</organism>
<evidence type="ECO:0000313" key="2">
    <source>
        <dbReference type="Proteomes" id="UP000306477"/>
    </source>
</evidence>
<name>A0A4S3PQW8_9BACI</name>
<dbReference type="RefSeq" id="WP_136380269.1">
    <property type="nucleotide sequence ID" value="NZ_SLUB01000026.1"/>
</dbReference>
<dbReference type="STRING" id="1033734.GCA_000285535_02992"/>
<sequence>MYKPFCSIIVIYFIILTGCSDSTKYNDEDVAAIVRGEEITIGELRFLYPDEEILNMIDGTIKAKLVIQEAKSMNIDVSKEVKETIEALGDYPPDHINSEAANSIREFAEPQAKKLGLAPEEYYKKYIEKTTEISAYINSYIQEVLGEPMDDIEEYNQKANKQLNVLVEENEDQIKILIGVENMNF</sequence>
<dbReference type="PROSITE" id="PS51257">
    <property type="entry name" value="PROKAR_LIPOPROTEIN"/>
    <property type="match status" value="1"/>
</dbReference>
<dbReference type="AlphaFoldDB" id="A0A4S3PQW8"/>
<reference evidence="1 2" key="1">
    <citation type="journal article" date="2019" name="Indoor Air">
        <title>Impacts of indoor surface finishes on bacterial viability.</title>
        <authorList>
            <person name="Hu J."/>
            <person name="Maamar S.B."/>
            <person name="Glawe A.J."/>
            <person name="Gottel N."/>
            <person name="Gilbert J.A."/>
            <person name="Hartmann E.M."/>
        </authorList>
    </citation>
    <scope>NUCLEOTIDE SEQUENCE [LARGE SCALE GENOMIC DNA]</scope>
    <source>
        <strain evidence="1 2">AF060A6</strain>
    </source>
</reference>
<proteinExistence type="predicted"/>
<keyword evidence="2" id="KW-1185">Reference proteome</keyword>
<evidence type="ECO:0008006" key="3">
    <source>
        <dbReference type="Google" id="ProtNLM"/>
    </source>
</evidence>
<protein>
    <recommendedName>
        <fullName evidence="3">Lipoprotein</fullName>
    </recommendedName>
</protein>
<accession>A0A4S3PQW8</accession>
<evidence type="ECO:0000313" key="1">
    <source>
        <dbReference type="EMBL" id="THE11626.1"/>
    </source>
</evidence>
<dbReference type="Proteomes" id="UP000306477">
    <property type="component" value="Unassembled WGS sequence"/>
</dbReference>